<name>A0A1H8SNW8_9PROT</name>
<accession>A0A1H8SNW8</accession>
<evidence type="ECO:0000313" key="2">
    <source>
        <dbReference type="Proteomes" id="UP000198814"/>
    </source>
</evidence>
<reference evidence="2" key="1">
    <citation type="submission" date="2016-10" db="EMBL/GenBank/DDBJ databases">
        <authorList>
            <person name="Varghese N."/>
            <person name="Submissions S."/>
        </authorList>
    </citation>
    <scope>NUCLEOTIDE SEQUENCE [LARGE SCALE GENOMIC DNA]</scope>
    <source>
        <strain evidence="2">Nm76</strain>
    </source>
</reference>
<organism evidence="1 2">
    <name type="scientific">Nitrosomonas oligotropha</name>
    <dbReference type="NCBI Taxonomy" id="42354"/>
    <lineage>
        <taxon>Bacteria</taxon>
        <taxon>Pseudomonadati</taxon>
        <taxon>Pseudomonadota</taxon>
        <taxon>Betaproteobacteria</taxon>
        <taxon>Nitrosomonadales</taxon>
        <taxon>Nitrosomonadaceae</taxon>
        <taxon>Nitrosomonas</taxon>
    </lineage>
</organism>
<evidence type="ECO:0000313" key="1">
    <source>
        <dbReference type="EMBL" id="SEO79998.1"/>
    </source>
</evidence>
<gene>
    <name evidence="1" type="ORF">SAMN05216333_11961</name>
</gene>
<protein>
    <submittedName>
        <fullName evidence="1">Putative motility protein</fullName>
    </submittedName>
</protein>
<dbReference type="Proteomes" id="UP000198814">
    <property type="component" value="Unassembled WGS sequence"/>
</dbReference>
<proteinExistence type="predicted"/>
<dbReference type="Pfam" id="PF14070">
    <property type="entry name" value="YjfB_motility"/>
    <property type="match status" value="1"/>
</dbReference>
<dbReference type="STRING" id="42354.SAMN05216333_11961"/>
<keyword evidence="2" id="KW-1185">Reference proteome</keyword>
<dbReference type="EMBL" id="FODO01000019">
    <property type="protein sequence ID" value="SEO79998.1"/>
    <property type="molecule type" value="Genomic_DNA"/>
</dbReference>
<dbReference type="InterPro" id="IPR025906">
    <property type="entry name" value="YjfB_motility"/>
</dbReference>
<dbReference type="AlphaFoldDB" id="A0A1H8SNW8"/>
<sequence>MLRTPKISDGCAANGTKQEEENMMDVNGIAGLATSMAEFSANQAVGIAVLKKAIDSNAAGALALIEAIPDANQTSASLPQHLGQNVNTTA</sequence>